<keyword evidence="5" id="KW-0690">Ribosome biogenesis</keyword>
<dbReference type="GO" id="GO:0034458">
    <property type="term" value="F:3'-5' RNA helicase activity"/>
    <property type="evidence" value="ECO:0007669"/>
    <property type="project" value="UniProtKB-UniRule"/>
</dbReference>
<keyword evidence="4 5" id="KW-0067">ATP-binding</keyword>
<dbReference type="InterPro" id="IPR014001">
    <property type="entry name" value="Helicase_ATP-bd"/>
</dbReference>
<evidence type="ECO:0000313" key="10">
    <source>
        <dbReference type="EMBL" id="MBL4932860.1"/>
    </source>
</evidence>
<accession>A0A937FH22</accession>
<comment type="caution">
    <text evidence="10">The sequence shown here is derived from an EMBL/GenBank/DDBJ whole genome shotgun (WGS) entry which is preliminary data.</text>
</comment>
<comment type="similarity">
    <text evidence="5">Belongs to the DEAD box helicase family. DbpA subfamily.</text>
</comment>
<dbReference type="GO" id="GO:0005524">
    <property type="term" value="F:ATP binding"/>
    <property type="evidence" value="ECO:0007669"/>
    <property type="project" value="UniProtKB-UniRule"/>
</dbReference>
<keyword evidence="11" id="KW-1185">Reference proteome</keyword>
<name>A0A937FH22_9CLOT</name>
<dbReference type="CDD" id="cd18787">
    <property type="entry name" value="SF2_C_DEAD"/>
    <property type="match status" value="1"/>
</dbReference>
<dbReference type="PROSITE" id="PS51195">
    <property type="entry name" value="Q_MOTIF"/>
    <property type="match status" value="1"/>
</dbReference>
<keyword evidence="5" id="KW-0694">RNA-binding</keyword>
<dbReference type="Pfam" id="PF03880">
    <property type="entry name" value="DbpA"/>
    <property type="match status" value="1"/>
</dbReference>
<evidence type="ECO:0000313" key="11">
    <source>
        <dbReference type="Proteomes" id="UP000623681"/>
    </source>
</evidence>
<dbReference type="InterPro" id="IPR000629">
    <property type="entry name" value="RNA-helicase_DEAD-box_CS"/>
</dbReference>
<dbReference type="SUPFAM" id="SSF52540">
    <property type="entry name" value="P-loop containing nucleoside triphosphate hydrolases"/>
    <property type="match status" value="1"/>
</dbReference>
<dbReference type="InterPro" id="IPR001650">
    <property type="entry name" value="Helicase_C-like"/>
</dbReference>
<keyword evidence="1 5" id="KW-0547">Nucleotide-binding</keyword>
<dbReference type="HAMAP" id="MF_00965">
    <property type="entry name" value="DEAD_helicase_DbpA"/>
    <property type="match status" value="1"/>
</dbReference>
<feature type="domain" description="Helicase C-terminal" evidence="8">
    <location>
        <begin position="230"/>
        <end position="375"/>
    </location>
</feature>
<dbReference type="Gene3D" id="3.40.50.300">
    <property type="entry name" value="P-loop containing nucleotide triphosphate hydrolases"/>
    <property type="match status" value="2"/>
</dbReference>
<comment type="domain">
    <text evidence="5">Contains an N-terminal domain that binds non-specifically to RNA and a C-terminal domain that binds specifically and tightly to hairpin 92 of 23S rRNA.</text>
</comment>
<dbReference type="InterPro" id="IPR027417">
    <property type="entry name" value="P-loop_NTPase"/>
</dbReference>
<comment type="catalytic activity">
    <reaction evidence="5">
        <text>ATP + H2O = ADP + phosphate + H(+)</text>
        <dbReference type="Rhea" id="RHEA:13065"/>
        <dbReference type="ChEBI" id="CHEBI:15377"/>
        <dbReference type="ChEBI" id="CHEBI:15378"/>
        <dbReference type="ChEBI" id="CHEBI:30616"/>
        <dbReference type="ChEBI" id="CHEBI:43474"/>
        <dbReference type="ChEBI" id="CHEBI:456216"/>
        <dbReference type="EC" id="3.6.4.13"/>
    </reaction>
</comment>
<dbReference type="InterPro" id="IPR050079">
    <property type="entry name" value="DEAD_box_RNA_helicase"/>
</dbReference>
<organism evidence="10 11">
    <name type="scientific">Clostridium paridis</name>
    <dbReference type="NCBI Taxonomy" id="2803863"/>
    <lineage>
        <taxon>Bacteria</taxon>
        <taxon>Bacillati</taxon>
        <taxon>Bacillota</taxon>
        <taxon>Clostridia</taxon>
        <taxon>Eubacteriales</taxon>
        <taxon>Clostridiaceae</taxon>
        <taxon>Clostridium</taxon>
    </lineage>
</organism>
<feature type="domain" description="Helicase ATP-binding" evidence="7">
    <location>
        <begin position="33"/>
        <end position="203"/>
    </location>
</feature>
<proteinExistence type="inferred from homology"/>
<dbReference type="GO" id="GO:0005829">
    <property type="term" value="C:cytosol"/>
    <property type="evidence" value="ECO:0007669"/>
    <property type="project" value="TreeGrafter"/>
</dbReference>
<evidence type="ECO:0000256" key="1">
    <source>
        <dbReference type="ARBA" id="ARBA00022741"/>
    </source>
</evidence>
<dbReference type="Pfam" id="PF00270">
    <property type="entry name" value="DEAD"/>
    <property type="match status" value="1"/>
</dbReference>
<dbReference type="GO" id="GO:0003723">
    <property type="term" value="F:RNA binding"/>
    <property type="evidence" value="ECO:0007669"/>
    <property type="project" value="UniProtKB-UniRule"/>
</dbReference>
<protein>
    <recommendedName>
        <fullName evidence="5">ATP-dependent RNA helicase DbpA</fullName>
        <ecNumber evidence="5">3.6.4.13</ecNumber>
    </recommendedName>
</protein>
<evidence type="ECO:0000259" key="7">
    <source>
        <dbReference type="PROSITE" id="PS51192"/>
    </source>
</evidence>
<dbReference type="GO" id="GO:0016787">
    <property type="term" value="F:hydrolase activity"/>
    <property type="evidence" value="ECO:0007669"/>
    <property type="project" value="UniProtKB-KW"/>
</dbReference>
<dbReference type="GO" id="GO:0000027">
    <property type="term" value="P:ribosomal large subunit assembly"/>
    <property type="evidence" value="ECO:0007669"/>
    <property type="project" value="UniProtKB-UniRule"/>
</dbReference>
<keyword evidence="2 5" id="KW-0378">Hydrolase</keyword>
<dbReference type="InterPro" id="IPR012677">
    <property type="entry name" value="Nucleotide-bd_a/b_plait_sf"/>
</dbReference>
<evidence type="ECO:0000256" key="5">
    <source>
        <dbReference type="HAMAP-Rule" id="MF_00965"/>
    </source>
</evidence>
<evidence type="ECO:0000259" key="9">
    <source>
        <dbReference type="PROSITE" id="PS51195"/>
    </source>
</evidence>
<reference evidence="10" key="1">
    <citation type="submission" date="2021-01" db="EMBL/GenBank/DDBJ databases">
        <title>Genome public.</title>
        <authorList>
            <person name="Liu C."/>
            <person name="Sun Q."/>
        </authorList>
    </citation>
    <scope>NUCLEOTIDE SEQUENCE</scope>
    <source>
        <strain evidence="10">YIM B02565</strain>
    </source>
</reference>
<dbReference type="EMBL" id="JAESWA010000023">
    <property type="protein sequence ID" value="MBL4932860.1"/>
    <property type="molecule type" value="Genomic_DNA"/>
</dbReference>
<dbReference type="PROSITE" id="PS00039">
    <property type="entry name" value="DEAD_ATP_HELICASE"/>
    <property type="match status" value="1"/>
</dbReference>
<feature type="short sequence motif" description="Q motif" evidence="6">
    <location>
        <begin position="2"/>
        <end position="30"/>
    </location>
</feature>
<dbReference type="Proteomes" id="UP000623681">
    <property type="component" value="Unassembled WGS sequence"/>
</dbReference>
<dbReference type="EC" id="3.6.4.13" evidence="5"/>
<dbReference type="SMART" id="SM00487">
    <property type="entry name" value="DEXDc"/>
    <property type="match status" value="1"/>
</dbReference>
<comment type="subcellular location">
    <subcellularLocation>
        <location evidence="5">Cytoplasm</location>
    </subcellularLocation>
</comment>
<gene>
    <name evidence="5" type="primary">dbpA</name>
    <name evidence="10" type="ORF">JK634_13690</name>
</gene>
<dbReference type="InterPro" id="IPR005580">
    <property type="entry name" value="DbpA/CsdA_RNA-bd_dom"/>
</dbReference>
<feature type="region of interest" description="Involved in 23S rRNA binding" evidence="5">
    <location>
        <begin position="404"/>
        <end position="479"/>
    </location>
</feature>
<dbReference type="InterPro" id="IPR028619">
    <property type="entry name" value="DEAD_helicase_DbpA"/>
</dbReference>
<dbReference type="AlphaFoldDB" id="A0A937FH22"/>
<dbReference type="CDD" id="cd00268">
    <property type="entry name" value="DEADc"/>
    <property type="match status" value="1"/>
</dbReference>
<evidence type="ECO:0000256" key="4">
    <source>
        <dbReference type="ARBA" id="ARBA00022840"/>
    </source>
</evidence>
<dbReference type="InterPro" id="IPR014014">
    <property type="entry name" value="RNA_helicase_DEAD_Q_motif"/>
</dbReference>
<keyword evidence="5" id="KW-0963">Cytoplasm</keyword>
<evidence type="ECO:0000256" key="2">
    <source>
        <dbReference type="ARBA" id="ARBA00022801"/>
    </source>
</evidence>
<sequence>MLDFKNYSIKDEILKALNELSYKHPSKVQQEVIPLALKRQDIVVKAETGSGKTAAFAIPLCNLIDAEIKNPKALVLTPTRELAIQVKEDISNIGRYKKIRASAIFGKQPFTTQINELKQRVHIVVGTPGRIIDHINRGTLVTDDISFLVLDEADEMLNMGFLEQVEEILSSLPKNRINMLFSATMPDKIKEVYTKYMNNPKLIEIKPEGSKIDRINQGYYLVKETDKFSLLEKVLLKENPDSAILFCGTQDKVNEVYTKLKNKTYPVKELHGGMLQKDRIKTLEDFKAGSYRFLVATDIAARGIDVEKISLVINYDIPMEKEKYVHRIGRTGRAGNTGRALTFVTPYEDRFLKELEEYINYEIPKLTPPVKEDFLPNKESFKLKNENFKNITTRNKKEVKAGITKIYLNGGKKKKIRPGDIVGALCKIPDVSIDDIGIIDVQENVSYVDILNGKGSKVLKVLQTSKIKGKDLKAEIAKS</sequence>
<evidence type="ECO:0000256" key="3">
    <source>
        <dbReference type="ARBA" id="ARBA00022806"/>
    </source>
</evidence>
<evidence type="ECO:0000259" key="8">
    <source>
        <dbReference type="PROSITE" id="PS51194"/>
    </source>
</evidence>
<keyword evidence="3 5" id="KW-0347">Helicase</keyword>
<dbReference type="InterPro" id="IPR011545">
    <property type="entry name" value="DEAD/DEAH_box_helicase_dom"/>
</dbReference>
<evidence type="ECO:0000256" key="6">
    <source>
        <dbReference type="PROSITE-ProRule" id="PRU00552"/>
    </source>
</evidence>
<dbReference type="Pfam" id="PF00271">
    <property type="entry name" value="Helicase_C"/>
    <property type="match status" value="1"/>
</dbReference>
<dbReference type="InterPro" id="IPR044742">
    <property type="entry name" value="DEAD/DEAH_RhlB"/>
</dbReference>
<dbReference type="SMART" id="SM00490">
    <property type="entry name" value="HELICc"/>
    <property type="match status" value="1"/>
</dbReference>
<dbReference type="PROSITE" id="PS51192">
    <property type="entry name" value="HELICASE_ATP_BIND_1"/>
    <property type="match status" value="1"/>
</dbReference>
<dbReference type="PROSITE" id="PS51194">
    <property type="entry name" value="HELICASE_CTER"/>
    <property type="match status" value="1"/>
</dbReference>
<feature type="domain" description="DEAD-box RNA helicase Q" evidence="9">
    <location>
        <begin position="2"/>
        <end position="30"/>
    </location>
</feature>
<dbReference type="PANTHER" id="PTHR47959">
    <property type="entry name" value="ATP-DEPENDENT RNA HELICASE RHLE-RELATED"/>
    <property type="match status" value="1"/>
</dbReference>
<comment type="function">
    <text evidence="5">DEAD-box RNA helicase involved in the assembly of the 50S ribosomal subunit. Has an RNA-dependent ATPase activity, which is specific for 23S rRNA, and a 3' to 5' RNA helicase activity that uses the energy of ATP hydrolysis to destabilize and unwind short rRNA duplexes.</text>
</comment>
<dbReference type="PANTHER" id="PTHR47959:SF1">
    <property type="entry name" value="ATP-DEPENDENT RNA HELICASE DBPA"/>
    <property type="match status" value="1"/>
</dbReference>
<dbReference type="Gene3D" id="3.30.70.330">
    <property type="match status" value="1"/>
</dbReference>